<comment type="caution">
    <text evidence="3">The sequence shown here is derived from an EMBL/GenBank/DDBJ whole genome shotgun (WGS) entry which is preliminary data.</text>
</comment>
<dbReference type="AlphaFoldDB" id="A0AAW1RJH5"/>
<organism evidence="3 4">
    <name type="scientific">Elliptochloris bilobata</name>
    <dbReference type="NCBI Taxonomy" id="381761"/>
    <lineage>
        <taxon>Eukaryota</taxon>
        <taxon>Viridiplantae</taxon>
        <taxon>Chlorophyta</taxon>
        <taxon>core chlorophytes</taxon>
        <taxon>Trebouxiophyceae</taxon>
        <taxon>Trebouxiophyceae incertae sedis</taxon>
        <taxon>Elliptochloris clade</taxon>
        <taxon>Elliptochloris</taxon>
    </lineage>
</organism>
<feature type="compositionally biased region" description="Low complexity" evidence="1">
    <location>
        <begin position="140"/>
        <end position="154"/>
    </location>
</feature>
<dbReference type="PANTHER" id="PTHR12436:SF4">
    <property type="entry name" value="LEUKOCYTE RECEPTOR CLUSTER MEMBER 8"/>
    <property type="match status" value="1"/>
</dbReference>
<gene>
    <name evidence="3" type="ORF">WJX81_000870</name>
</gene>
<evidence type="ECO:0000256" key="1">
    <source>
        <dbReference type="SAM" id="MobiDB-lite"/>
    </source>
</evidence>
<dbReference type="InterPro" id="IPR045107">
    <property type="entry name" value="SAC3/GANP/THP3"/>
</dbReference>
<feature type="compositionally biased region" description="Low complexity" evidence="1">
    <location>
        <begin position="166"/>
        <end position="180"/>
    </location>
</feature>
<dbReference type="PANTHER" id="PTHR12436">
    <property type="entry name" value="80 KDA MCM3-ASSOCIATED PROTEIN"/>
    <property type="match status" value="1"/>
</dbReference>
<proteinExistence type="predicted"/>
<accession>A0AAW1RJH5</accession>
<dbReference type="EMBL" id="JALJOU010000034">
    <property type="protein sequence ID" value="KAK9833986.1"/>
    <property type="molecule type" value="Genomic_DNA"/>
</dbReference>
<dbReference type="InterPro" id="IPR005062">
    <property type="entry name" value="SAC3/GANP/THP3_conserved"/>
</dbReference>
<evidence type="ECO:0000259" key="2">
    <source>
        <dbReference type="Pfam" id="PF03399"/>
    </source>
</evidence>
<dbReference type="Gene3D" id="1.25.40.990">
    <property type="match status" value="1"/>
</dbReference>
<dbReference type="Pfam" id="PF03399">
    <property type="entry name" value="SAC3_GANP"/>
    <property type="match status" value="1"/>
</dbReference>
<reference evidence="3 4" key="1">
    <citation type="journal article" date="2024" name="Nat. Commun.">
        <title>Phylogenomics reveals the evolutionary origins of lichenization in chlorophyte algae.</title>
        <authorList>
            <person name="Puginier C."/>
            <person name="Libourel C."/>
            <person name="Otte J."/>
            <person name="Skaloud P."/>
            <person name="Haon M."/>
            <person name="Grisel S."/>
            <person name="Petersen M."/>
            <person name="Berrin J.G."/>
            <person name="Delaux P.M."/>
            <person name="Dal Grande F."/>
            <person name="Keller J."/>
        </authorList>
    </citation>
    <scope>NUCLEOTIDE SEQUENCE [LARGE SCALE GENOMIC DNA]</scope>
    <source>
        <strain evidence="3 4">SAG 245.80</strain>
    </source>
</reference>
<feature type="region of interest" description="Disordered" evidence="1">
    <location>
        <begin position="110"/>
        <end position="219"/>
    </location>
</feature>
<sequence length="564" mass="60618">MQEAWAAYYAQQAYYAQYGGYGYQQQQWPGYGLPAWQAPAYGGYTPGAAAPSGVSAAAPAGYSVAATQPATALRQVINDAEAKGEMWTRSWDTTPLPLVNGAASVPAVLPRPPPLPPADARSWQASAVRNRAGRSPVRTQSSSRRWQRAQQPSRGEYSARKRARRSPSSSSSSSSSSGSRSRSHSRSPSAERERRERRAGRFGSGHAIGSAGGHSKARRVTKKRLAALRDDVAGAEEVDWDDFVVRGTAQALEKSYFRLTGAPDAAGVRPEPVLERALERLLGLLRAGGESYFYALDQFKGMRQDCTVQHLRNGLTVRVYEAHARAALEYGDVPEYNQCQTQLAVLHGEGLPGCHDEFLAYRILYQTAHARQGERLALLQTLRKAMGPAAAHPSVQHALQVREAVASGNFAAFFKLYAAAPSLGRALMDMALPRVRYSALHVLTRAYQPSVPVALVARLLGFVARSGIASCPSEDTLPGCSRLVFAGVAAPQESEEAGISKCVEWLRAHGAAVVDPASGDTSPTLDCKASKGHLFVPVPVAAVAHGDANLDIDAFLSRAFRELA</sequence>
<evidence type="ECO:0000313" key="4">
    <source>
        <dbReference type="Proteomes" id="UP001445335"/>
    </source>
</evidence>
<evidence type="ECO:0000313" key="3">
    <source>
        <dbReference type="EMBL" id="KAK9833986.1"/>
    </source>
</evidence>
<dbReference type="Proteomes" id="UP001445335">
    <property type="component" value="Unassembled WGS sequence"/>
</dbReference>
<keyword evidence="4" id="KW-1185">Reference proteome</keyword>
<dbReference type="GO" id="GO:0005634">
    <property type="term" value="C:nucleus"/>
    <property type="evidence" value="ECO:0007669"/>
    <property type="project" value="TreeGrafter"/>
</dbReference>
<protein>
    <recommendedName>
        <fullName evidence="2">SAC3/GANP/THP3 conserved domain-containing protein</fullName>
    </recommendedName>
</protein>
<feature type="domain" description="SAC3/GANP/THP3 conserved" evidence="2">
    <location>
        <begin position="356"/>
        <end position="465"/>
    </location>
</feature>
<name>A0AAW1RJH5_9CHLO</name>